<dbReference type="AlphaFoldDB" id="A0A915CRK5"/>
<evidence type="ECO:0000256" key="7">
    <source>
        <dbReference type="SAM" id="Phobius"/>
    </source>
</evidence>
<comment type="subcellular location">
    <subcellularLocation>
        <location evidence="1">Membrane</location>
        <topology evidence="1">Multi-pass membrane protein</topology>
    </subcellularLocation>
</comment>
<evidence type="ECO:0000256" key="5">
    <source>
        <dbReference type="ARBA" id="ARBA00023136"/>
    </source>
</evidence>
<dbReference type="Pfam" id="PF02460">
    <property type="entry name" value="Patched"/>
    <property type="match status" value="1"/>
</dbReference>
<dbReference type="PANTHER" id="PTHR10796">
    <property type="entry name" value="PATCHED-RELATED"/>
    <property type="match status" value="1"/>
</dbReference>
<dbReference type="InterPro" id="IPR051697">
    <property type="entry name" value="Patched_domain-protein"/>
</dbReference>
<dbReference type="WBParaSite" id="jg11893">
    <property type="protein sequence ID" value="jg11893"/>
    <property type="gene ID" value="jg11893"/>
</dbReference>
<dbReference type="GO" id="GO:0005886">
    <property type="term" value="C:plasma membrane"/>
    <property type="evidence" value="ECO:0007669"/>
    <property type="project" value="TreeGrafter"/>
</dbReference>
<dbReference type="PANTHER" id="PTHR10796:SF185">
    <property type="entry name" value="SSD DOMAIN-CONTAINING PROTEIN"/>
    <property type="match status" value="1"/>
</dbReference>
<accession>A0A915CRK5</accession>
<dbReference type="GO" id="GO:0030659">
    <property type="term" value="C:cytoplasmic vesicle membrane"/>
    <property type="evidence" value="ECO:0007669"/>
    <property type="project" value="TreeGrafter"/>
</dbReference>
<dbReference type="PROSITE" id="PS50156">
    <property type="entry name" value="SSD"/>
    <property type="match status" value="1"/>
</dbReference>
<keyword evidence="9" id="KW-1185">Reference proteome</keyword>
<proteinExistence type="inferred from homology"/>
<evidence type="ECO:0000313" key="9">
    <source>
        <dbReference type="Proteomes" id="UP000887574"/>
    </source>
</evidence>
<keyword evidence="5 7" id="KW-0472">Membrane</keyword>
<name>A0A915CRK5_9BILA</name>
<evidence type="ECO:0000256" key="4">
    <source>
        <dbReference type="ARBA" id="ARBA00022989"/>
    </source>
</evidence>
<evidence type="ECO:0000313" key="10">
    <source>
        <dbReference type="WBParaSite" id="jg11893"/>
    </source>
</evidence>
<dbReference type="InterPro" id="IPR000731">
    <property type="entry name" value="SSD"/>
</dbReference>
<evidence type="ECO:0000256" key="1">
    <source>
        <dbReference type="ARBA" id="ARBA00004141"/>
    </source>
</evidence>
<comment type="similarity">
    <text evidence="2">Belongs to the patched family.</text>
</comment>
<feature type="domain" description="SSD" evidence="8">
    <location>
        <begin position="1"/>
        <end position="63"/>
    </location>
</feature>
<dbReference type="Proteomes" id="UP000887574">
    <property type="component" value="Unplaced"/>
</dbReference>
<dbReference type="GO" id="GO:0006897">
    <property type="term" value="P:endocytosis"/>
    <property type="evidence" value="ECO:0007669"/>
    <property type="project" value="TreeGrafter"/>
</dbReference>
<keyword evidence="3 7" id="KW-0812">Transmembrane</keyword>
<keyword evidence="4 7" id="KW-1133">Transmembrane helix</keyword>
<protein>
    <submittedName>
        <fullName evidence="10">SSD domain-containing protein</fullName>
    </submittedName>
</protein>
<evidence type="ECO:0000259" key="8">
    <source>
        <dbReference type="PROSITE" id="PS50156"/>
    </source>
</evidence>
<sequence length="221" mass="25142">MGLTMQDAGASITVTSLTNFGCFALGYFLSPTPAVADFCILTATGVMMDYLYQITFFAPSWKAVEEDKSVAVARDQNEVEEEEKEAVESFHELTYMHQFFKEKYAPFILRKEVKAISWVFFMLYVCVSFYGCTNMRVDISPKKYIRDNSPSRLLFIWLTSTLGGQCDAEHPHYAATRFPKCHSKEQVQQDGVYPGEHWLQHWSSVHQLLGVGVPGVPQRLP</sequence>
<evidence type="ECO:0000256" key="2">
    <source>
        <dbReference type="ARBA" id="ARBA00005585"/>
    </source>
</evidence>
<keyword evidence="6" id="KW-0325">Glycoprotein</keyword>
<dbReference type="InterPro" id="IPR003392">
    <property type="entry name" value="PTHD_SSD"/>
</dbReference>
<reference evidence="10" key="1">
    <citation type="submission" date="2022-11" db="UniProtKB">
        <authorList>
            <consortium name="WormBaseParasite"/>
        </authorList>
    </citation>
    <scope>IDENTIFICATION</scope>
</reference>
<organism evidence="9 10">
    <name type="scientific">Ditylenchus dipsaci</name>
    <dbReference type="NCBI Taxonomy" id="166011"/>
    <lineage>
        <taxon>Eukaryota</taxon>
        <taxon>Metazoa</taxon>
        <taxon>Ecdysozoa</taxon>
        <taxon>Nematoda</taxon>
        <taxon>Chromadorea</taxon>
        <taxon>Rhabditida</taxon>
        <taxon>Tylenchina</taxon>
        <taxon>Tylenchomorpha</taxon>
        <taxon>Sphaerularioidea</taxon>
        <taxon>Anguinidae</taxon>
        <taxon>Anguininae</taxon>
        <taxon>Ditylenchus</taxon>
    </lineage>
</organism>
<evidence type="ECO:0000256" key="6">
    <source>
        <dbReference type="ARBA" id="ARBA00023180"/>
    </source>
</evidence>
<evidence type="ECO:0000256" key="3">
    <source>
        <dbReference type="ARBA" id="ARBA00022692"/>
    </source>
</evidence>
<feature type="transmembrane region" description="Helical" evidence="7">
    <location>
        <begin position="115"/>
        <end position="133"/>
    </location>
</feature>
<dbReference type="GO" id="GO:0018996">
    <property type="term" value="P:molting cycle, collagen and cuticulin-based cuticle"/>
    <property type="evidence" value="ECO:0007669"/>
    <property type="project" value="TreeGrafter"/>
</dbReference>